<dbReference type="SFLD" id="SFLDG01082">
    <property type="entry name" value="B12-binding_domain_containing"/>
    <property type="match status" value="1"/>
</dbReference>
<dbReference type="Pfam" id="PF02310">
    <property type="entry name" value="B12-binding"/>
    <property type="match status" value="1"/>
</dbReference>
<evidence type="ECO:0000256" key="3">
    <source>
        <dbReference type="ARBA" id="ARBA00022679"/>
    </source>
</evidence>
<dbReference type="InterPro" id="IPR006638">
    <property type="entry name" value="Elp3/MiaA/NifB-like_rSAM"/>
</dbReference>
<dbReference type="Proteomes" id="UP001524383">
    <property type="component" value="Unassembled WGS sequence"/>
</dbReference>
<proteinExistence type="predicted"/>
<dbReference type="Gene3D" id="3.80.30.20">
    <property type="entry name" value="tm_1862 like domain"/>
    <property type="match status" value="1"/>
</dbReference>
<evidence type="ECO:0000259" key="9">
    <source>
        <dbReference type="PROSITE" id="PS51918"/>
    </source>
</evidence>
<keyword evidence="2" id="KW-0489">Methyltransferase</keyword>
<comment type="cofactor">
    <cofactor evidence="1">
        <name>[4Fe-4S] cluster</name>
        <dbReference type="ChEBI" id="CHEBI:49883"/>
    </cofactor>
</comment>
<dbReference type="GO" id="GO:0051539">
    <property type="term" value="F:4 iron, 4 sulfur cluster binding"/>
    <property type="evidence" value="ECO:0007669"/>
    <property type="project" value="UniProtKB-KW"/>
</dbReference>
<dbReference type="InterPro" id="IPR058240">
    <property type="entry name" value="rSAM_sf"/>
</dbReference>
<evidence type="ECO:0000256" key="2">
    <source>
        <dbReference type="ARBA" id="ARBA00022603"/>
    </source>
</evidence>
<dbReference type="PROSITE" id="PS51918">
    <property type="entry name" value="RADICAL_SAM"/>
    <property type="match status" value="1"/>
</dbReference>
<protein>
    <submittedName>
        <fullName evidence="10">Radical SAM protein</fullName>
    </submittedName>
</protein>
<sequence length="483" mass="54921">MRRREWVYSEILLQSLHLNTNIETILPLMAVDVLLINPPDQKSKYKKYLNIRIPPLGILYIAAVLEQNGISVEVMDCAADDSVYRDIEEKIAEREPFLIGITATTPLIDEALLSAEAVRRVSKSSIVLGGPHATFMYNDILRENSAIDLIIKGEGEYTFLELYQALKNGTDLSMVQGLVFRSGGEIIENGDRPRIQDLNALPYPARHLLPKENYRIFDVNMPIATMICSRGCPMQCSFCASSALHGKKIRKRSPRNVVDEIRHIQETLGISMIAFMDDTFTLMPGWVQEFCKLLIEESLDIEWGCTARVDRIDSDLIRLMKKAGCETLFIGVESGEQDILDIVRKGTRIEQIRTVFDTAYDIGMRTIASIAIGLPGETKETAKKSVSFVKSIRASYALFSVATPYPGTEYYRDVLESGEFLEDWSRFDLFSPIVETMSLTLDEIRNLQRRAYREFYLRPIYILRTLAKEGRPFFHTMKVLISP</sequence>
<evidence type="ECO:0000256" key="6">
    <source>
        <dbReference type="ARBA" id="ARBA00023004"/>
    </source>
</evidence>
<dbReference type="AlphaFoldDB" id="A0ABD4THR3"/>
<dbReference type="InterPro" id="IPR034466">
    <property type="entry name" value="Methyltransferase_Class_B"/>
</dbReference>
<dbReference type="PANTHER" id="PTHR43409">
    <property type="entry name" value="ANAEROBIC MAGNESIUM-PROTOPORPHYRIN IX MONOMETHYL ESTER CYCLASE-RELATED"/>
    <property type="match status" value="1"/>
</dbReference>
<name>A0ABD4THR3_9EURY</name>
<dbReference type="EMBL" id="VOTZ01000010">
    <property type="protein sequence ID" value="MCQ1538474.1"/>
    <property type="molecule type" value="Genomic_DNA"/>
</dbReference>
<organism evidence="10 11">
    <name type="scientific">Methanocalculus taiwanensis</name>
    <dbReference type="NCBI Taxonomy" id="106207"/>
    <lineage>
        <taxon>Archaea</taxon>
        <taxon>Methanobacteriati</taxon>
        <taxon>Methanobacteriota</taxon>
        <taxon>Stenosarchaea group</taxon>
        <taxon>Methanomicrobia</taxon>
        <taxon>Methanomicrobiales</taxon>
        <taxon>Methanocalculaceae</taxon>
        <taxon>Methanocalculus</taxon>
    </lineage>
</organism>
<dbReference type="SFLD" id="SFLDG01123">
    <property type="entry name" value="methyltransferase_(Class_B)"/>
    <property type="match status" value="1"/>
</dbReference>
<reference evidence="10 11" key="1">
    <citation type="submission" date="2019-08" db="EMBL/GenBank/DDBJ databases">
        <authorList>
            <person name="Chen S.-C."/>
            <person name="Lai M.-C."/>
            <person name="You Y.-T."/>
        </authorList>
    </citation>
    <scope>NUCLEOTIDE SEQUENCE [LARGE SCALE GENOMIC DNA]</scope>
    <source>
        <strain evidence="10 11">P2F9704a</strain>
    </source>
</reference>
<keyword evidence="4" id="KW-0949">S-adenosyl-L-methionine</keyword>
<keyword evidence="11" id="KW-1185">Reference proteome</keyword>
<gene>
    <name evidence="10" type="ORF">FTO68_05670</name>
</gene>
<evidence type="ECO:0000259" key="8">
    <source>
        <dbReference type="PROSITE" id="PS51332"/>
    </source>
</evidence>
<evidence type="ECO:0000256" key="7">
    <source>
        <dbReference type="ARBA" id="ARBA00023014"/>
    </source>
</evidence>
<dbReference type="InterPro" id="IPR051198">
    <property type="entry name" value="BchE-like"/>
</dbReference>
<dbReference type="InterPro" id="IPR007197">
    <property type="entry name" value="rSAM"/>
</dbReference>
<keyword evidence="7" id="KW-0411">Iron-sulfur</keyword>
<dbReference type="PANTHER" id="PTHR43409:SF7">
    <property type="entry name" value="BLL1977 PROTEIN"/>
    <property type="match status" value="1"/>
</dbReference>
<dbReference type="SUPFAM" id="SSF102114">
    <property type="entry name" value="Radical SAM enzymes"/>
    <property type="match status" value="1"/>
</dbReference>
<dbReference type="CDD" id="cd02068">
    <property type="entry name" value="radical_SAM_B12_BD"/>
    <property type="match status" value="1"/>
</dbReference>
<evidence type="ECO:0000313" key="10">
    <source>
        <dbReference type="EMBL" id="MCQ1538474.1"/>
    </source>
</evidence>
<dbReference type="InterPro" id="IPR006158">
    <property type="entry name" value="Cobalamin-bd"/>
</dbReference>
<keyword evidence="3" id="KW-0808">Transferase</keyword>
<dbReference type="PROSITE" id="PS51332">
    <property type="entry name" value="B12_BINDING"/>
    <property type="match status" value="1"/>
</dbReference>
<dbReference type="Pfam" id="PF04055">
    <property type="entry name" value="Radical_SAM"/>
    <property type="match status" value="1"/>
</dbReference>
<dbReference type="SFLD" id="SFLDS00029">
    <property type="entry name" value="Radical_SAM"/>
    <property type="match status" value="1"/>
</dbReference>
<evidence type="ECO:0000256" key="5">
    <source>
        <dbReference type="ARBA" id="ARBA00022723"/>
    </source>
</evidence>
<evidence type="ECO:0000256" key="4">
    <source>
        <dbReference type="ARBA" id="ARBA00022691"/>
    </source>
</evidence>
<feature type="domain" description="B12-binding" evidence="8">
    <location>
        <begin position="37"/>
        <end position="173"/>
    </location>
</feature>
<evidence type="ECO:0000256" key="1">
    <source>
        <dbReference type="ARBA" id="ARBA00001966"/>
    </source>
</evidence>
<accession>A0ABD4THR3</accession>
<dbReference type="Gene3D" id="3.40.50.280">
    <property type="entry name" value="Cobalamin-binding domain"/>
    <property type="match status" value="1"/>
</dbReference>
<dbReference type="CDD" id="cd01335">
    <property type="entry name" value="Radical_SAM"/>
    <property type="match status" value="1"/>
</dbReference>
<dbReference type="InterPro" id="IPR023404">
    <property type="entry name" value="rSAM_horseshoe"/>
</dbReference>
<dbReference type="GO" id="GO:0046872">
    <property type="term" value="F:metal ion binding"/>
    <property type="evidence" value="ECO:0007669"/>
    <property type="project" value="UniProtKB-KW"/>
</dbReference>
<comment type="caution">
    <text evidence="10">The sequence shown here is derived from an EMBL/GenBank/DDBJ whole genome shotgun (WGS) entry which is preliminary data.</text>
</comment>
<keyword evidence="6" id="KW-0408">Iron</keyword>
<evidence type="ECO:0000313" key="11">
    <source>
        <dbReference type="Proteomes" id="UP001524383"/>
    </source>
</evidence>
<keyword evidence="5" id="KW-0479">Metal-binding</keyword>
<dbReference type="SMART" id="SM00729">
    <property type="entry name" value="Elp3"/>
    <property type="match status" value="1"/>
</dbReference>
<feature type="domain" description="Radical SAM core" evidence="9">
    <location>
        <begin position="218"/>
        <end position="454"/>
    </location>
</feature>